<dbReference type="AlphaFoldDB" id="A0A6C2YLS5"/>
<dbReference type="Proteomes" id="UP000464378">
    <property type="component" value="Chromosome"/>
</dbReference>
<dbReference type="KEGG" id="tim:GMBLW1_19150"/>
<proteinExistence type="predicted"/>
<evidence type="ECO:0000313" key="1">
    <source>
        <dbReference type="EMBL" id="VIP02045.1"/>
    </source>
</evidence>
<dbReference type="EMBL" id="LR586016">
    <property type="protein sequence ID" value="VIP02045.1"/>
    <property type="molecule type" value="Genomic_DNA"/>
</dbReference>
<dbReference type="InParanoid" id="A0A6C2YLS5"/>
<keyword evidence="2" id="KW-1185">Reference proteome</keyword>
<protein>
    <submittedName>
        <fullName evidence="1">Uncharacterized protein</fullName>
    </submittedName>
</protein>
<organism evidence="1">
    <name type="scientific">Tuwongella immobilis</name>
    <dbReference type="NCBI Taxonomy" id="692036"/>
    <lineage>
        <taxon>Bacteria</taxon>
        <taxon>Pseudomonadati</taxon>
        <taxon>Planctomycetota</taxon>
        <taxon>Planctomycetia</taxon>
        <taxon>Gemmatales</taxon>
        <taxon>Gemmataceae</taxon>
        <taxon>Tuwongella</taxon>
    </lineage>
</organism>
<accession>A0A6C2YLS5</accession>
<dbReference type="EMBL" id="LR593887">
    <property type="protein sequence ID" value="VTS00222.1"/>
    <property type="molecule type" value="Genomic_DNA"/>
</dbReference>
<name>A0A6C2YLS5_9BACT</name>
<gene>
    <name evidence="1" type="ORF">GMBLW1_19150</name>
</gene>
<reference evidence="1" key="1">
    <citation type="submission" date="2019-04" db="EMBL/GenBank/DDBJ databases">
        <authorList>
            <consortium name="Science for Life Laboratories"/>
        </authorList>
    </citation>
    <scope>NUCLEOTIDE SEQUENCE</scope>
    <source>
        <strain evidence="1">MBLW1</strain>
    </source>
</reference>
<evidence type="ECO:0000313" key="2">
    <source>
        <dbReference type="Proteomes" id="UP000464378"/>
    </source>
</evidence>
<sequence>MAEARKLLEKIDASWTAHHSRIDEKCRLFITQNSSFSKANIMSQSSLIFLSQLLLATKNGSIRWSYNELNPNSFYTEFMNHAIVIDLLQPIDSHETPLGNLVAKVTLPGATIAFACGTDGFFTIEEILASSFPEFHHRFERTMNEYQSAIDALTKLIH</sequence>